<keyword evidence="5" id="KW-0571">Peptide transport</keyword>
<dbReference type="GO" id="GO:0055085">
    <property type="term" value="P:transmembrane transport"/>
    <property type="evidence" value="ECO:0007669"/>
    <property type="project" value="InterPro"/>
</dbReference>
<keyword evidence="6" id="KW-0653">Protein transport</keyword>
<dbReference type="SUPFAM" id="SSF161098">
    <property type="entry name" value="MetI-like"/>
    <property type="match status" value="1"/>
</dbReference>
<dbReference type="GO" id="GO:0005886">
    <property type="term" value="C:plasma membrane"/>
    <property type="evidence" value="ECO:0007669"/>
    <property type="project" value="UniProtKB-SubCell"/>
</dbReference>
<feature type="domain" description="ABC transmembrane type-1" evidence="10">
    <location>
        <begin position="91"/>
        <end position="281"/>
    </location>
</feature>
<evidence type="ECO:0000256" key="2">
    <source>
        <dbReference type="ARBA" id="ARBA00022448"/>
    </source>
</evidence>
<dbReference type="Gene3D" id="1.10.3720.10">
    <property type="entry name" value="MetI-like"/>
    <property type="match status" value="1"/>
</dbReference>
<keyword evidence="8 9" id="KW-0472">Membrane</keyword>
<dbReference type="OrthoDB" id="9766870at2"/>
<dbReference type="GO" id="GO:0015031">
    <property type="term" value="P:protein transport"/>
    <property type="evidence" value="ECO:0007669"/>
    <property type="project" value="UniProtKB-KW"/>
</dbReference>
<keyword evidence="7 9" id="KW-1133">Transmembrane helix</keyword>
<dbReference type="InterPro" id="IPR050366">
    <property type="entry name" value="BP-dependent_transpt_permease"/>
</dbReference>
<evidence type="ECO:0000256" key="6">
    <source>
        <dbReference type="ARBA" id="ARBA00022927"/>
    </source>
</evidence>
<feature type="transmembrane region" description="Helical" evidence="9">
    <location>
        <begin position="258"/>
        <end position="280"/>
    </location>
</feature>
<comment type="caution">
    <text evidence="11">The sequence shown here is derived from an EMBL/GenBank/DDBJ whole genome shotgun (WGS) entry which is preliminary data.</text>
</comment>
<protein>
    <submittedName>
        <fullName evidence="11">Peptide ABC transporter permease</fullName>
    </submittedName>
</protein>
<dbReference type="AlphaFoldDB" id="A0A512NA16"/>
<dbReference type="Proteomes" id="UP000321058">
    <property type="component" value="Unassembled WGS sequence"/>
</dbReference>
<keyword evidence="2 9" id="KW-0813">Transport</keyword>
<dbReference type="EMBL" id="BKAJ01000047">
    <property type="protein sequence ID" value="GEP55827.1"/>
    <property type="molecule type" value="Genomic_DNA"/>
</dbReference>
<dbReference type="CDD" id="cd06261">
    <property type="entry name" value="TM_PBP2"/>
    <property type="match status" value="1"/>
</dbReference>
<keyword evidence="3" id="KW-1003">Cell membrane</keyword>
<gene>
    <name evidence="11" type="ORF">RSO01_29930</name>
</gene>
<keyword evidence="12" id="KW-1185">Reference proteome</keyword>
<accession>A0A512NA16</accession>
<dbReference type="InterPro" id="IPR000515">
    <property type="entry name" value="MetI-like"/>
</dbReference>
<name>A0A512NA16_9HYPH</name>
<dbReference type="PANTHER" id="PTHR43386">
    <property type="entry name" value="OLIGOPEPTIDE TRANSPORT SYSTEM PERMEASE PROTEIN APPC"/>
    <property type="match status" value="1"/>
</dbReference>
<feature type="transmembrane region" description="Helical" evidence="9">
    <location>
        <begin position="139"/>
        <end position="164"/>
    </location>
</feature>
<dbReference type="GO" id="GO:0015833">
    <property type="term" value="P:peptide transport"/>
    <property type="evidence" value="ECO:0007669"/>
    <property type="project" value="UniProtKB-KW"/>
</dbReference>
<reference evidence="11 12" key="1">
    <citation type="submission" date="2019-07" db="EMBL/GenBank/DDBJ databases">
        <title>Whole genome shotgun sequence of Reyranella soli NBRC 108950.</title>
        <authorList>
            <person name="Hosoyama A."/>
            <person name="Uohara A."/>
            <person name="Ohji S."/>
            <person name="Ichikawa N."/>
        </authorList>
    </citation>
    <scope>NUCLEOTIDE SEQUENCE [LARGE SCALE GENOMIC DNA]</scope>
    <source>
        <strain evidence="11 12">NBRC 108950</strain>
    </source>
</reference>
<evidence type="ECO:0000256" key="5">
    <source>
        <dbReference type="ARBA" id="ARBA00022856"/>
    </source>
</evidence>
<evidence type="ECO:0000313" key="11">
    <source>
        <dbReference type="EMBL" id="GEP55827.1"/>
    </source>
</evidence>
<sequence>MTVITPVTTDTIASAAPFWRLKGFPVIPVSILLFIAFVAVFADVLAPHDPQIGSLARRFKPPFWLEGGSLAYPLGTDHVGRDVLSRLIFGARVSMVVGITAVLVAGGIGTLLGIMSGYLGGWADQVVMRITDTWLALPALTFAIFLAAIVGPSELNIILILGLVYWTRYARVIRGEVLSLKQRDFVRLAVVAGCSSRLIMWRHIMPNVINSAIVLATLMLGVVIVTEASLSFLGVGVPPPKPAWGLMMADGKKGLMVGYWWLTVFPGICIMLMVLSANLLGDWLRVKLDPQLRQL</sequence>
<dbReference type="PANTHER" id="PTHR43386:SF1">
    <property type="entry name" value="D,D-DIPEPTIDE TRANSPORT SYSTEM PERMEASE PROTEIN DDPC-RELATED"/>
    <property type="match status" value="1"/>
</dbReference>
<feature type="transmembrane region" description="Helical" evidence="9">
    <location>
        <begin position="95"/>
        <end position="119"/>
    </location>
</feature>
<evidence type="ECO:0000313" key="12">
    <source>
        <dbReference type="Proteomes" id="UP000321058"/>
    </source>
</evidence>
<evidence type="ECO:0000256" key="4">
    <source>
        <dbReference type="ARBA" id="ARBA00022692"/>
    </source>
</evidence>
<evidence type="ECO:0000256" key="1">
    <source>
        <dbReference type="ARBA" id="ARBA00004651"/>
    </source>
</evidence>
<feature type="transmembrane region" description="Helical" evidence="9">
    <location>
        <begin position="26"/>
        <end position="46"/>
    </location>
</feature>
<dbReference type="InterPro" id="IPR035906">
    <property type="entry name" value="MetI-like_sf"/>
</dbReference>
<dbReference type="RefSeq" id="WP_147149913.1">
    <property type="nucleotide sequence ID" value="NZ_BKAJ01000047.1"/>
</dbReference>
<dbReference type="PROSITE" id="PS50928">
    <property type="entry name" value="ABC_TM1"/>
    <property type="match status" value="1"/>
</dbReference>
<dbReference type="Pfam" id="PF00528">
    <property type="entry name" value="BPD_transp_1"/>
    <property type="match status" value="1"/>
</dbReference>
<evidence type="ECO:0000256" key="9">
    <source>
        <dbReference type="RuleBase" id="RU363032"/>
    </source>
</evidence>
<evidence type="ECO:0000259" key="10">
    <source>
        <dbReference type="PROSITE" id="PS50928"/>
    </source>
</evidence>
<evidence type="ECO:0000256" key="8">
    <source>
        <dbReference type="ARBA" id="ARBA00023136"/>
    </source>
</evidence>
<proteinExistence type="inferred from homology"/>
<comment type="similarity">
    <text evidence="9">Belongs to the binding-protein-dependent transport system permease family.</text>
</comment>
<evidence type="ECO:0000256" key="3">
    <source>
        <dbReference type="ARBA" id="ARBA00022475"/>
    </source>
</evidence>
<organism evidence="11 12">
    <name type="scientific">Reyranella soli</name>
    <dbReference type="NCBI Taxonomy" id="1230389"/>
    <lineage>
        <taxon>Bacteria</taxon>
        <taxon>Pseudomonadati</taxon>
        <taxon>Pseudomonadota</taxon>
        <taxon>Alphaproteobacteria</taxon>
        <taxon>Hyphomicrobiales</taxon>
        <taxon>Reyranellaceae</taxon>
        <taxon>Reyranella</taxon>
    </lineage>
</organism>
<feature type="transmembrane region" description="Helical" evidence="9">
    <location>
        <begin position="211"/>
        <end position="237"/>
    </location>
</feature>
<evidence type="ECO:0000256" key="7">
    <source>
        <dbReference type="ARBA" id="ARBA00022989"/>
    </source>
</evidence>
<keyword evidence="4 9" id="KW-0812">Transmembrane</keyword>
<comment type="subcellular location">
    <subcellularLocation>
        <location evidence="1 9">Cell membrane</location>
        <topology evidence="1 9">Multi-pass membrane protein</topology>
    </subcellularLocation>
</comment>